<dbReference type="InterPro" id="IPR036852">
    <property type="entry name" value="Peptidase_S8/S53_dom_sf"/>
</dbReference>
<accession>A0ABY7SV49</accession>
<dbReference type="EMBL" id="CP067134">
    <property type="protein sequence ID" value="WCR10910.1"/>
    <property type="molecule type" value="Genomic_DNA"/>
</dbReference>
<dbReference type="SUPFAM" id="SSF52743">
    <property type="entry name" value="Subtilisin-like"/>
    <property type="match status" value="1"/>
</dbReference>
<dbReference type="PRINTS" id="PR00723">
    <property type="entry name" value="SUBTILISIN"/>
</dbReference>
<keyword evidence="2" id="KW-1185">Reference proteome</keyword>
<evidence type="ECO:0000313" key="2">
    <source>
        <dbReference type="Proteomes" id="UP001218412"/>
    </source>
</evidence>
<dbReference type="Proteomes" id="UP001218412">
    <property type="component" value="Chromosome"/>
</dbReference>
<sequence length="584" mass="62392">MIAHATISAFEAFLNDPSGILPDDAINPDPQPMGDQDLSDPALAYLADEALPDPESGCIIGIVDDAIPFAHERLRLANGRTRIASIWVQDARFRPESGAGIDLSSGIELRGAEIDALLADAAAGHLPGEDAIYRRSGVIDMTRESVQSAAFAAGHGAAVAGLAAGFAPGDPAARNHPVLAVNLPPKVTEDSMGQLSPISILSSFLFIIIRAHRLCRFIEVRRNLPQGSVRLPVVINLSFGLTAGARDGSSQIESFMDAVSRQGAPGLGPIHFVLPTGNHRLARLSGRLKPGEDLGWRLPPDDRTVTPLEVWGPPLDALPDDRLQISLTPPGMAAATTEFTSNGDLSFLTGAGDRELARAYYQPRQRPDGTWRESVTVMIRPTCPERLDEPCAPSGEWRIGIGGSSHPAEYEICVQRDEVIRGFHREARQSWLYDPDYRVHDESGRIIRTDAQNGGHPKVLRTGAFNAYAGGDCTLRSGAAVQQDMQLAAYSSLLPDDQGGDTLAPVDRSVTHPGMIVCARGSGSFDLLSGTSMSAPQMTRWLAAQLAAGQGLPDRAAIRALAESLSHIGGPTPVLDDLNHFPPY</sequence>
<evidence type="ECO:0000313" key="1">
    <source>
        <dbReference type="EMBL" id="WCR10910.1"/>
    </source>
</evidence>
<dbReference type="Gene3D" id="3.40.50.200">
    <property type="entry name" value="Peptidase S8/S53 domain"/>
    <property type="match status" value="1"/>
</dbReference>
<proteinExistence type="predicted"/>
<dbReference type="Gene3D" id="2.60.120.1290">
    <property type="match status" value="1"/>
</dbReference>
<dbReference type="InterPro" id="IPR015500">
    <property type="entry name" value="Peptidase_S8_subtilisin-rel"/>
</dbReference>
<dbReference type="RefSeq" id="WP_272858999.1">
    <property type="nucleotide sequence ID" value="NZ_CP067134.1"/>
</dbReference>
<protein>
    <recommendedName>
        <fullName evidence="3">Subtilase family protein</fullName>
    </recommendedName>
</protein>
<evidence type="ECO:0008006" key="3">
    <source>
        <dbReference type="Google" id="ProtNLM"/>
    </source>
</evidence>
<name>A0ABY7SV49_9RHOB</name>
<organism evidence="1 2">
    <name type="scientific">Paracoccus stylophorae</name>
    <dbReference type="NCBI Taxonomy" id="659350"/>
    <lineage>
        <taxon>Bacteria</taxon>
        <taxon>Pseudomonadati</taxon>
        <taxon>Pseudomonadota</taxon>
        <taxon>Alphaproteobacteria</taxon>
        <taxon>Rhodobacterales</taxon>
        <taxon>Paracoccaceae</taxon>
        <taxon>Paracoccus</taxon>
    </lineage>
</organism>
<reference evidence="1 2" key="1">
    <citation type="submission" date="2021-01" db="EMBL/GenBank/DDBJ databases">
        <title>Biogeographic distribution of Paracoccus.</title>
        <authorList>
            <person name="Hollensteiner J."/>
            <person name="Leineberger J."/>
            <person name="Brinkhoff T."/>
            <person name="Daniel R."/>
        </authorList>
    </citation>
    <scope>NUCLEOTIDE SEQUENCE [LARGE SCALE GENOMIC DNA]</scope>
    <source>
        <strain evidence="1 2">LMG25392</strain>
    </source>
</reference>
<gene>
    <name evidence="1" type="ORF">JHW45_00330</name>
</gene>